<dbReference type="RefSeq" id="WP_273675042.1">
    <property type="nucleotide sequence ID" value="NZ_JAQQXR010000025.1"/>
</dbReference>
<organism evidence="4 5">
    <name type="scientific">Janthinobacterium fluminis</name>
    <dbReference type="NCBI Taxonomy" id="2987524"/>
    <lineage>
        <taxon>Bacteria</taxon>
        <taxon>Pseudomonadati</taxon>
        <taxon>Pseudomonadota</taxon>
        <taxon>Betaproteobacteria</taxon>
        <taxon>Burkholderiales</taxon>
        <taxon>Oxalobacteraceae</taxon>
        <taxon>Janthinobacterium</taxon>
    </lineage>
</organism>
<comment type="caution">
    <text evidence="4">The sequence shown here is derived from an EMBL/GenBank/DDBJ whole genome shotgun (WGS) entry which is preliminary data.</text>
</comment>
<dbReference type="PANTHER" id="PTHR33643">
    <property type="entry name" value="UREASE ACCESSORY PROTEIN D"/>
    <property type="match status" value="1"/>
</dbReference>
<accession>A0ABT5K8Y0</accession>
<dbReference type="HAMAP" id="MF_01384">
    <property type="entry name" value="UreD"/>
    <property type="match status" value="1"/>
</dbReference>
<dbReference type="PANTHER" id="PTHR33643:SF1">
    <property type="entry name" value="UREASE ACCESSORY PROTEIN D"/>
    <property type="match status" value="1"/>
</dbReference>
<keyword evidence="3" id="KW-0963">Cytoplasm</keyword>
<evidence type="ECO:0000256" key="1">
    <source>
        <dbReference type="ARBA" id="ARBA00007177"/>
    </source>
</evidence>
<keyword evidence="2 3" id="KW-0143">Chaperone</keyword>
<evidence type="ECO:0000256" key="3">
    <source>
        <dbReference type="HAMAP-Rule" id="MF_01384"/>
    </source>
</evidence>
<protein>
    <recommendedName>
        <fullName evidence="3">Urease accessory protein UreD</fullName>
    </recommendedName>
</protein>
<evidence type="ECO:0000313" key="5">
    <source>
        <dbReference type="Proteomes" id="UP001221208"/>
    </source>
</evidence>
<name>A0ABT5K8Y0_9BURK</name>
<gene>
    <name evidence="3" type="primary">ureD</name>
    <name evidence="4" type="ORF">OIK44_25485</name>
</gene>
<keyword evidence="5" id="KW-1185">Reference proteome</keyword>
<dbReference type="InterPro" id="IPR002669">
    <property type="entry name" value="UreD"/>
</dbReference>
<evidence type="ECO:0000313" key="4">
    <source>
        <dbReference type="EMBL" id="MDC8760945.1"/>
    </source>
</evidence>
<keyword evidence="3" id="KW-0996">Nickel insertion</keyword>
<dbReference type="EMBL" id="JAQQXR010000025">
    <property type="protein sequence ID" value="MDC8760945.1"/>
    <property type="molecule type" value="Genomic_DNA"/>
</dbReference>
<evidence type="ECO:0000256" key="2">
    <source>
        <dbReference type="ARBA" id="ARBA00023186"/>
    </source>
</evidence>
<comment type="similarity">
    <text evidence="1 3">Belongs to the UreD family.</text>
</comment>
<comment type="subunit">
    <text evidence="3">UreD, UreF and UreG form a complex that acts as a GTP-hydrolysis-dependent molecular chaperone, activating the urease apoprotein by helping to assemble the nickel containing metallocenter of UreC. The UreE protein probably delivers the nickel.</text>
</comment>
<proteinExistence type="inferred from homology"/>
<sequence>MPDCSDSQTSITSGGACQARLALGFADDAGTTRLVERAHVGPLRVQQPLYPEGGAVCHVIVVHPPGGVLGGDQLALGASVGPAARAFLTSPGATKWYKANGQVSRQQVRLHAGAGASVEWMPQEGIFFDAADVALEHSVTLAADASYIGCDIICLGRRASGESFNSGRITQLTQVRRGGRLVWWERGVLAGGGDMLRSPLGLHGHSVCATLLAVGRALPADALAGLREAGADGGARFGLTQMKGVLAARYLGDDSEQARRAMLAVWRRLRPHLLGRAAQVPRIWNT</sequence>
<reference evidence="4 5" key="1">
    <citation type="submission" date="2022-10" db="EMBL/GenBank/DDBJ databases">
        <title>Janthinobacterium sp. hw3 Genome sequencing.</title>
        <authorList>
            <person name="Park S."/>
        </authorList>
    </citation>
    <scope>NUCLEOTIDE SEQUENCE [LARGE SCALE GENOMIC DNA]</scope>
    <source>
        <strain evidence="5">hw3</strain>
    </source>
</reference>
<dbReference type="Pfam" id="PF01774">
    <property type="entry name" value="UreD"/>
    <property type="match status" value="1"/>
</dbReference>
<comment type="subcellular location">
    <subcellularLocation>
        <location evidence="3">Cytoplasm</location>
    </subcellularLocation>
</comment>
<comment type="function">
    <text evidence="3">Required for maturation of urease via the functional incorporation of the urease nickel metallocenter.</text>
</comment>
<dbReference type="Proteomes" id="UP001221208">
    <property type="component" value="Unassembled WGS sequence"/>
</dbReference>